<evidence type="ECO:0000313" key="10">
    <source>
        <dbReference type="EMBL" id="KAL1193990.1"/>
    </source>
</evidence>
<dbReference type="PANTHER" id="PTHR22883">
    <property type="entry name" value="ZINC FINGER DHHC DOMAIN CONTAINING PROTEIN"/>
    <property type="match status" value="1"/>
</dbReference>
<keyword evidence="6 8" id="KW-0472">Membrane</keyword>
<dbReference type="PANTHER" id="PTHR22883:SF443">
    <property type="entry name" value="S-ACYLTRANSFERASE"/>
    <property type="match status" value="1"/>
</dbReference>
<keyword evidence="3 8" id="KW-0808">Transferase</keyword>
<dbReference type="GO" id="GO:0019706">
    <property type="term" value="F:protein-cysteine S-palmitoyltransferase activity"/>
    <property type="evidence" value="ECO:0007669"/>
    <property type="project" value="UniProtKB-EC"/>
</dbReference>
<feature type="domain" description="Palmitoyltransferase DHHC" evidence="9">
    <location>
        <begin position="16"/>
        <end position="91"/>
    </location>
</feature>
<keyword evidence="7 8" id="KW-0012">Acyltransferase</keyword>
<dbReference type="EMBL" id="JBANAX010000769">
    <property type="protein sequence ID" value="KAL1193990.1"/>
    <property type="molecule type" value="Genomic_DNA"/>
</dbReference>
<accession>A0ABD1A2L0</accession>
<sequence>MVLIHILSFDVFRNWSQLCPTCKIIRPVRSKHCPSCKRCVEQFDHHCPWISNCVGKRNKRDFLIFVIMGALTSFIGGTTAVQRLWRSIPHTLENHGFSI</sequence>
<evidence type="ECO:0000256" key="5">
    <source>
        <dbReference type="ARBA" id="ARBA00022989"/>
    </source>
</evidence>
<gene>
    <name evidence="10" type="ORF">V5N11_009661</name>
</gene>
<dbReference type="Proteomes" id="UP001558713">
    <property type="component" value="Unassembled WGS sequence"/>
</dbReference>
<protein>
    <recommendedName>
        <fullName evidence="8">S-acyltransferase</fullName>
        <ecNumber evidence="8">2.3.1.225</ecNumber>
    </recommendedName>
    <alternativeName>
        <fullName evidence="8">Palmitoyltransferase</fullName>
    </alternativeName>
</protein>
<comment type="similarity">
    <text evidence="2 8">Belongs to the DHHC palmitoyltransferase family.</text>
</comment>
<feature type="transmembrane region" description="Helical" evidence="8">
    <location>
        <begin position="62"/>
        <end position="85"/>
    </location>
</feature>
<evidence type="ECO:0000256" key="8">
    <source>
        <dbReference type="RuleBase" id="RU079119"/>
    </source>
</evidence>
<dbReference type="InterPro" id="IPR039859">
    <property type="entry name" value="PFA4/ZDH16/20/ERF2-like"/>
</dbReference>
<organism evidence="10 11">
    <name type="scientific">Cardamine amara subsp. amara</name>
    <dbReference type="NCBI Taxonomy" id="228776"/>
    <lineage>
        <taxon>Eukaryota</taxon>
        <taxon>Viridiplantae</taxon>
        <taxon>Streptophyta</taxon>
        <taxon>Embryophyta</taxon>
        <taxon>Tracheophyta</taxon>
        <taxon>Spermatophyta</taxon>
        <taxon>Magnoliopsida</taxon>
        <taxon>eudicotyledons</taxon>
        <taxon>Gunneridae</taxon>
        <taxon>Pentapetalae</taxon>
        <taxon>rosids</taxon>
        <taxon>malvids</taxon>
        <taxon>Brassicales</taxon>
        <taxon>Brassicaceae</taxon>
        <taxon>Cardamineae</taxon>
        <taxon>Cardamine</taxon>
    </lineage>
</organism>
<evidence type="ECO:0000313" key="11">
    <source>
        <dbReference type="Proteomes" id="UP001558713"/>
    </source>
</evidence>
<comment type="caution">
    <text evidence="8">Lacks conserved residue(s) required for the propagation of feature annotation.</text>
</comment>
<name>A0ABD1A2L0_CARAN</name>
<dbReference type="EC" id="2.3.1.225" evidence="8"/>
<proteinExistence type="inferred from homology"/>
<comment type="subcellular location">
    <subcellularLocation>
        <location evidence="1">Endomembrane system</location>
        <topology evidence="1">Multi-pass membrane protein</topology>
    </subcellularLocation>
</comment>
<evidence type="ECO:0000259" key="9">
    <source>
        <dbReference type="Pfam" id="PF01529"/>
    </source>
</evidence>
<comment type="caution">
    <text evidence="10">The sequence shown here is derived from an EMBL/GenBank/DDBJ whole genome shotgun (WGS) entry which is preliminary data.</text>
</comment>
<dbReference type="AlphaFoldDB" id="A0ABD1A2L0"/>
<evidence type="ECO:0000256" key="4">
    <source>
        <dbReference type="ARBA" id="ARBA00022692"/>
    </source>
</evidence>
<comment type="catalytic activity">
    <reaction evidence="8">
        <text>L-cysteinyl-[protein] + hexadecanoyl-CoA = S-hexadecanoyl-L-cysteinyl-[protein] + CoA</text>
        <dbReference type="Rhea" id="RHEA:36683"/>
        <dbReference type="Rhea" id="RHEA-COMP:10131"/>
        <dbReference type="Rhea" id="RHEA-COMP:11032"/>
        <dbReference type="ChEBI" id="CHEBI:29950"/>
        <dbReference type="ChEBI" id="CHEBI:57287"/>
        <dbReference type="ChEBI" id="CHEBI:57379"/>
        <dbReference type="ChEBI" id="CHEBI:74151"/>
        <dbReference type="EC" id="2.3.1.225"/>
    </reaction>
</comment>
<dbReference type="PROSITE" id="PS50216">
    <property type="entry name" value="DHHC"/>
    <property type="match status" value="1"/>
</dbReference>
<evidence type="ECO:0000256" key="7">
    <source>
        <dbReference type="ARBA" id="ARBA00023315"/>
    </source>
</evidence>
<keyword evidence="5 8" id="KW-1133">Transmembrane helix</keyword>
<evidence type="ECO:0000256" key="2">
    <source>
        <dbReference type="ARBA" id="ARBA00008574"/>
    </source>
</evidence>
<evidence type="ECO:0000256" key="1">
    <source>
        <dbReference type="ARBA" id="ARBA00004127"/>
    </source>
</evidence>
<keyword evidence="11" id="KW-1185">Reference proteome</keyword>
<keyword evidence="4 8" id="KW-0812">Transmembrane</keyword>
<dbReference type="Pfam" id="PF01529">
    <property type="entry name" value="DHHC"/>
    <property type="match status" value="1"/>
</dbReference>
<comment type="domain">
    <text evidence="8">The DHHC domain is required for palmitoyltransferase activity.</text>
</comment>
<dbReference type="InterPro" id="IPR001594">
    <property type="entry name" value="Palmitoyltrfase_DHHC"/>
</dbReference>
<evidence type="ECO:0000256" key="3">
    <source>
        <dbReference type="ARBA" id="ARBA00022679"/>
    </source>
</evidence>
<dbReference type="GO" id="GO:0012505">
    <property type="term" value="C:endomembrane system"/>
    <property type="evidence" value="ECO:0007669"/>
    <property type="project" value="UniProtKB-SubCell"/>
</dbReference>
<evidence type="ECO:0000256" key="6">
    <source>
        <dbReference type="ARBA" id="ARBA00023136"/>
    </source>
</evidence>
<reference evidence="10 11" key="1">
    <citation type="submission" date="2024-04" db="EMBL/GenBank/DDBJ databases">
        <title>Genome assembly C_amara_ONT_v2.</title>
        <authorList>
            <person name="Yant L."/>
            <person name="Moore C."/>
            <person name="Slenker M."/>
        </authorList>
    </citation>
    <scope>NUCLEOTIDE SEQUENCE [LARGE SCALE GENOMIC DNA]</scope>
    <source>
        <tissue evidence="10">Leaf</tissue>
    </source>
</reference>